<comment type="caution">
    <text evidence="10">The sequence shown here is derived from an EMBL/GenBank/DDBJ whole genome shotgun (WGS) entry which is preliminary data.</text>
</comment>
<dbReference type="Pfam" id="PF10141">
    <property type="entry name" value="ssDNA-exonuc_C"/>
    <property type="match status" value="1"/>
</dbReference>
<protein>
    <recommendedName>
        <fullName evidence="2">Single-stranded-DNA-specific exonuclease RecJ</fullName>
    </recommendedName>
</protein>
<keyword evidence="4" id="KW-0378">Hydrolase</keyword>
<dbReference type="EMBL" id="SIRE01000002">
    <property type="protein sequence ID" value="TBL81594.1"/>
    <property type="molecule type" value="Genomic_DNA"/>
</dbReference>
<accession>A0A4Q9DWW5</accession>
<dbReference type="InterPro" id="IPR038763">
    <property type="entry name" value="DHH_sf"/>
</dbReference>
<dbReference type="InterPro" id="IPR003156">
    <property type="entry name" value="DHHA1_dom"/>
</dbReference>
<dbReference type="RefSeq" id="WP_131011381.1">
    <property type="nucleotide sequence ID" value="NZ_SIRE01000002.1"/>
</dbReference>
<dbReference type="Gene3D" id="3.90.1640.30">
    <property type="match status" value="1"/>
</dbReference>
<keyword evidence="3" id="KW-0540">Nuclease</keyword>
<evidence type="ECO:0000256" key="2">
    <source>
        <dbReference type="ARBA" id="ARBA00019841"/>
    </source>
</evidence>
<evidence type="ECO:0000256" key="3">
    <source>
        <dbReference type="ARBA" id="ARBA00022722"/>
    </source>
</evidence>
<dbReference type="GO" id="GO:0008409">
    <property type="term" value="F:5'-3' exonuclease activity"/>
    <property type="evidence" value="ECO:0007669"/>
    <property type="project" value="InterPro"/>
</dbReference>
<dbReference type="Gene3D" id="3.10.310.30">
    <property type="match status" value="1"/>
</dbReference>
<dbReference type="OrthoDB" id="9809852at2"/>
<dbReference type="GO" id="GO:0006310">
    <property type="term" value="P:DNA recombination"/>
    <property type="evidence" value="ECO:0007669"/>
    <property type="project" value="InterPro"/>
</dbReference>
<dbReference type="InterPro" id="IPR051673">
    <property type="entry name" value="SSDNA_exonuclease_RecJ"/>
</dbReference>
<reference evidence="10 11" key="1">
    <citation type="submission" date="2019-02" db="EMBL/GenBank/DDBJ databases">
        <title>Paenibacillus sp. nov., isolated from surface-sterilized tissue of Thalictrum simplex L.</title>
        <authorList>
            <person name="Tuo L."/>
        </authorList>
    </citation>
    <scope>NUCLEOTIDE SEQUENCE [LARGE SCALE GENOMIC DNA]</scope>
    <source>
        <strain evidence="10 11">N2SHLJ1</strain>
    </source>
</reference>
<dbReference type="InterPro" id="IPR001667">
    <property type="entry name" value="DDH_dom"/>
</dbReference>
<evidence type="ECO:0000256" key="1">
    <source>
        <dbReference type="ARBA" id="ARBA00005915"/>
    </source>
</evidence>
<dbReference type="Pfam" id="PF02272">
    <property type="entry name" value="DHHA1"/>
    <property type="match status" value="1"/>
</dbReference>
<sequence length="815" mass="89887">MLHQRARWNVNDINEETADRLAGELGIQPLIARLLAVRGFHDTEQTKTFLYGGTEHIHDPFLFDGMKEAVERIRLAIERGERIRIYGDYDADGVSSTSLMIRLFRQFDCSFDYYIPHRVHEGYGLNRKALDHAKRNGVSLLVTVDTGISAREEIAYASEIGIDVIVTDHHEPPEWLPEAVAIINPKKPGCPYPYKYLAGVGVALKLAQALLGHWPDELIEIASIGTVADLMPLTGENRVIVRQGLKVMRSTSNHGIRALLGAAGVECKDVSETHIGFSLAPRINASGRLHSADDAVRLLTTDVLQEAEHLAHDLDTLNKERQRLVDDMTKHAFAMIEENMTTEQLPSVIVLAHETWNVGVIGIVASKVLDKFYRPTIILGIDSETGLAKGSARSIAGFDVYRALTHCGDLMEHYGGHQAAAGMTIHKDHLHELSKRLNRLADEWLTEQDFVPLLQADIVCGLSEISVDSIRQLDLLAPFGMGNPSPRFLFNGLTVRELRSIGKERQHIKLVLAQAATEAGTGTEAVDAVGFGKGESLEFISASSHLDVLGELSINEWNGTRKPQIMIKDLRVGHVQLFDWRGANLSARMGELARRMAAGQRMDVVLFGEADSLPWKTAAANCAVWVVTHVGRVLPGNELAKMSRLSEATDVILGSLPGTLSELDTAIGAAAGAERFYAAFADGGSKESATMPSRDMFKLVYTSLLRGEAGSQERFSAMLRGLSKRSGLSEKLIRFMIEVFEELGFVEGKQGGFIPIPSPAKKELSESIKYKRRSSLAEIERHLVYTSGKEIAEWFFARHAEAQKRTEKDVLEGIV</sequence>
<feature type="domain" description="DDH" evidence="6">
    <location>
        <begin position="82"/>
        <end position="220"/>
    </location>
</feature>
<dbReference type="InterPro" id="IPR004610">
    <property type="entry name" value="RecJ"/>
</dbReference>
<dbReference type="Proteomes" id="UP000293142">
    <property type="component" value="Unassembled WGS sequence"/>
</dbReference>
<evidence type="ECO:0000313" key="10">
    <source>
        <dbReference type="EMBL" id="TBL81594.1"/>
    </source>
</evidence>
<feature type="domain" description="Single-stranded-DNA-specific exonuclease RecJ C-terminal" evidence="8">
    <location>
        <begin position="576"/>
        <end position="795"/>
    </location>
</feature>
<evidence type="ECO:0000313" key="11">
    <source>
        <dbReference type="Proteomes" id="UP000293142"/>
    </source>
</evidence>
<comment type="similarity">
    <text evidence="1">Belongs to the RecJ family.</text>
</comment>
<dbReference type="Pfam" id="PF01368">
    <property type="entry name" value="DHH"/>
    <property type="match status" value="1"/>
</dbReference>
<name>A0A4Q9DWW5_9BACL</name>
<evidence type="ECO:0000259" key="7">
    <source>
        <dbReference type="Pfam" id="PF02272"/>
    </source>
</evidence>
<evidence type="ECO:0000256" key="5">
    <source>
        <dbReference type="ARBA" id="ARBA00022839"/>
    </source>
</evidence>
<gene>
    <name evidence="10" type="primary">recJ</name>
    <name evidence="10" type="ORF">EYB31_00900</name>
</gene>
<dbReference type="AlphaFoldDB" id="A0A4Q9DWW5"/>
<dbReference type="NCBIfam" id="TIGR00644">
    <property type="entry name" value="recJ"/>
    <property type="match status" value="1"/>
</dbReference>
<dbReference type="PANTHER" id="PTHR30255">
    <property type="entry name" value="SINGLE-STRANDED-DNA-SPECIFIC EXONUCLEASE RECJ"/>
    <property type="match status" value="1"/>
</dbReference>
<keyword evidence="5 10" id="KW-0269">Exonuclease</keyword>
<evidence type="ECO:0000256" key="4">
    <source>
        <dbReference type="ARBA" id="ARBA00022801"/>
    </source>
</evidence>
<feature type="domain" description="DHHA1" evidence="7">
    <location>
        <begin position="347"/>
        <end position="440"/>
    </location>
</feature>
<dbReference type="PANTHER" id="PTHR30255:SF2">
    <property type="entry name" value="SINGLE-STRANDED-DNA-SPECIFIC EXONUCLEASE RECJ"/>
    <property type="match status" value="1"/>
</dbReference>
<dbReference type="SUPFAM" id="SSF64182">
    <property type="entry name" value="DHH phosphoesterases"/>
    <property type="match status" value="1"/>
</dbReference>
<evidence type="ECO:0000259" key="8">
    <source>
        <dbReference type="Pfam" id="PF10141"/>
    </source>
</evidence>
<dbReference type="Pfam" id="PF17768">
    <property type="entry name" value="RecJ_OB"/>
    <property type="match status" value="1"/>
</dbReference>
<evidence type="ECO:0000259" key="6">
    <source>
        <dbReference type="Pfam" id="PF01368"/>
    </source>
</evidence>
<dbReference type="GO" id="GO:0006281">
    <property type="term" value="P:DNA repair"/>
    <property type="evidence" value="ECO:0007669"/>
    <property type="project" value="InterPro"/>
</dbReference>
<feature type="domain" description="RecJ OB" evidence="9">
    <location>
        <begin position="457"/>
        <end position="569"/>
    </location>
</feature>
<evidence type="ECO:0000259" key="9">
    <source>
        <dbReference type="Pfam" id="PF17768"/>
    </source>
</evidence>
<proteinExistence type="inferred from homology"/>
<organism evidence="10 11">
    <name type="scientific">Paenibacillus thalictri</name>
    <dbReference type="NCBI Taxonomy" id="2527873"/>
    <lineage>
        <taxon>Bacteria</taxon>
        <taxon>Bacillati</taxon>
        <taxon>Bacillota</taxon>
        <taxon>Bacilli</taxon>
        <taxon>Bacillales</taxon>
        <taxon>Paenibacillaceae</taxon>
        <taxon>Paenibacillus</taxon>
    </lineage>
</organism>
<dbReference type="InterPro" id="IPR018779">
    <property type="entry name" value="RecJ_C"/>
</dbReference>
<dbReference type="GO" id="GO:0003676">
    <property type="term" value="F:nucleic acid binding"/>
    <property type="evidence" value="ECO:0007669"/>
    <property type="project" value="InterPro"/>
</dbReference>
<keyword evidence="11" id="KW-1185">Reference proteome</keyword>
<dbReference type="InterPro" id="IPR041122">
    <property type="entry name" value="RecJ_OB"/>
</dbReference>